<feature type="transmembrane region" description="Helical" evidence="2">
    <location>
        <begin position="229"/>
        <end position="246"/>
    </location>
</feature>
<feature type="transmembrane region" description="Helical" evidence="2">
    <location>
        <begin position="201"/>
        <end position="223"/>
    </location>
</feature>
<evidence type="ECO:0000313" key="3">
    <source>
        <dbReference type="EMBL" id="CAH0169277.1"/>
    </source>
</evidence>
<name>A0A9W4PCW2_9BACI</name>
<keyword evidence="2" id="KW-0812">Transmembrane</keyword>
<feature type="transmembrane region" description="Helical" evidence="2">
    <location>
        <begin position="54"/>
        <end position="72"/>
    </location>
</feature>
<reference evidence="3" key="1">
    <citation type="submission" date="2021-11" db="EMBL/GenBank/DDBJ databases">
        <authorList>
            <person name="Bulgarelli D."/>
        </authorList>
    </citation>
    <scope>NUCLEOTIDE SEQUENCE</scope>
    <source>
        <strain evidence="3">Bi133</strain>
    </source>
</reference>
<gene>
    <name evidence="3" type="ORF">SRABI133_01143</name>
</gene>
<feature type="transmembrane region" description="Helical" evidence="2">
    <location>
        <begin position="298"/>
        <end position="321"/>
    </location>
</feature>
<keyword evidence="2" id="KW-0472">Membrane</keyword>
<protein>
    <submittedName>
        <fullName evidence="3">Uncharacterized protein</fullName>
    </submittedName>
</protein>
<keyword evidence="2" id="KW-1133">Transmembrane helix</keyword>
<dbReference type="Proteomes" id="UP000789326">
    <property type="component" value="Unassembled WGS sequence"/>
</dbReference>
<evidence type="ECO:0000313" key="4">
    <source>
        <dbReference type="Proteomes" id="UP000789326"/>
    </source>
</evidence>
<accession>A0A9W4PCW2</accession>
<proteinExistence type="predicted"/>
<evidence type="ECO:0000256" key="1">
    <source>
        <dbReference type="SAM" id="Coils"/>
    </source>
</evidence>
<feature type="coiled-coil region" evidence="1">
    <location>
        <begin position="449"/>
        <end position="476"/>
    </location>
</feature>
<organism evidence="3 4">
    <name type="scientific">Peribacillus simplex</name>
    <dbReference type="NCBI Taxonomy" id="1478"/>
    <lineage>
        <taxon>Bacteria</taxon>
        <taxon>Bacillati</taxon>
        <taxon>Bacillota</taxon>
        <taxon>Bacilli</taxon>
        <taxon>Bacillales</taxon>
        <taxon>Bacillaceae</taxon>
        <taxon>Peribacillus</taxon>
    </lineage>
</organism>
<feature type="transmembrane region" description="Helical" evidence="2">
    <location>
        <begin position="29"/>
        <end position="48"/>
    </location>
</feature>
<evidence type="ECO:0000256" key="2">
    <source>
        <dbReference type="SAM" id="Phobius"/>
    </source>
</evidence>
<sequence length="479" mass="57274">MEDEIMDARIKWRYLIEKDMNILSSIKKWILLFFVILLISQLLIPYFIKDFNLPQFIFILMLLVLGISQYIFHKNFLLLKVLLPILFLFLCIFIILQIDLLLSAGVIIAILTNFLLAIIIHYVPFYIITRNSEMDQLKFKEFFSHFNIKLFCAFFVSPDYSLSSVYKKVLNKREKCEHSFPKDKDEYCIQCLENSRYRLKYFIVMSNWINLIAVILLMIFFLFNEINRFNHSFIVFFMTFITFHIISRVLEISYAFYNDVVKVKSKYFKNNGPEKINENRFFNYWRGSALRRPERISLAIHSYGEIIFLFTILYFLINVFFGKNSCEYTNLQGFFDMCTATGVDSLTNSTEFEFTAYPNLFQYLLYSASVTFFNFSFPTGGVPFAWHIAHVVQVFMSIILIVLSFALYISWTDKMTKDEIQEFMLLKQHEELEEKKYEKRVVSERIERKTKIKEDLVNEENNLIEIEKKIEEVKNKYKE</sequence>
<feature type="transmembrane region" description="Helical" evidence="2">
    <location>
        <begin position="104"/>
        <end position="128"/>
    </location>
</feature>
<feature type="transmembrane region" description="Helical" evidence="2">
    <location>
        <begin position="77"/>
        <end position="98"/>
    </location>
</feature>
<feature type="transmembrane region" description="Helical" evidence="2">
    <location>
        <begin position="384"/>
        <end position="409"/>
    </location>
</feature>
<dbReference type="AlphaFoldDB" id="A0A9W4PCW2"/>
<dbReference type="RefSeq" id="WP_230301118.1">
    <property type="nucleotide sequence ID" value="NZ_CAKKMG010000009.1"/>
</dbReference>
<keyword evidence="1" id="KW-0175">Coiled coil</keyword>
<comment type="caution">
    <text evidence="3">The sequence shown here is derived from an EMBL/GenBank/DDBJ whole genome shotgun (WGS) entry which is preliminary data.</text>
</comment>
<dbReference type="EMBL" id="CAKKMG010000009">
    <property type="protein sequence ID" value="CAH0169277.1"/>
    <property type="molecule type" value="Genomic_DNA"/>
</dbReference>